<evidence type="ECO:0000256" key="2">
    <source>
        <dbReference type="ARBA" id="ARBA00022448"/>
    </source>
</evidence>
<feature type="transmembrane region" description="Helical" evidence="9">
    <location>
        <begin position="386"/>
        <end position="407"/>
    </location>
</feature>
<evidence type="ECO:0000259" key="11">
    <source>
        <dbReference type="Pfam" id="PF21760"/>
    </source>
</evidence>
<comment type="caution">
    <text evidence="13">The sequence shown here is derived from an EMBL/GenBank/DDBJ whole genome shotgun (WGS) entry which is preliminary data.</text>
</comment>
<dbReference type="Pfam" id="PF22599">
    <property type="entry name" value="SecDF_P1_head"/>
    <property type="match status" value="1"/>
</dbReference>
<keyword evidence="8 9" id="KW-0472">Membrane</keyword>
<dbReference type="Pfam" id="PF02355">
    <property type="entry name" value="SecD_SecF_C"/>
    <property type="match status" value="1"/>
</dbReference>
<dbReference type="InterPro" id="IPR054384">
    <property type="entry name" value="SecDF_P1_head"/>
</dbReference>
<dbReference type="GO" id="GO:0005886">
    <property type="term" value="C:plasma membrane"/>
    <property type="evidence" value="ECO:0007669"/>
    <property type="project" value="UniProtKB-SubCell"/>
</dbReference>
<name>A0A1G2H718_9BACT</name>
<dbReference type="GO" id="GO:0065002">
    <property type="term" value="P:intracellular protein transmembrane transport"/>
    <property type="evidence" value="ECO:0007669"/>
    <property type="project" value="UniProtKB-UniRule"/>
</dbReference>
<keyword evidence="4 9" id="KW-0812">Transmembrane</keyword>
<feature type="domain" description="Protein export membrane protein SecD/SecF C-terminal" evidence="10">
    <location>
        <begin position="315"/>
        <end position="503"/>
    </location>
</feature>
<keyword evidence="2 9" id="KW-0813">Transport</keyword>
<dbReference type="AlphaFoldDB" id="A0A1G2H718"/>
<dbReference type="STRING" id="1802158.A2827_02255"/>
<dbReference type="GO" id="GO:0015450">
    <property type="term" value="F:protein-transporting ATPase activity"/>
    <property type="evidence" value="ECO:0007669"/>
    <property type="project" value="InterPro"/>
</dbReference>
<comment type="subunit">
    <text evidence="9">Forms a complex with SecF. Part of the essential Sec protein translocation apparatus which comprises SecA, SecYEG and auxiliary proteins SecDF. Other proteins may also be involved.</text>
</comment>
<comment type="similarity">
    <text evidence="9">Belongs to the SecD/SecF family. SecD subfamily.</text>
</comment>
<dbReference type="NCBIfam" id="TIGR01129">
    <property type="entry name" value="secD"/>
    <property type="match status" value="1"/>
</dbReference>
<dbReference type="GO" id="GO:0043952">
    <property type="term" value="P:protein transport by the Sec complex"/>
    <property type="evidence" value="ECO:0007669"/>
    <property type="project" value="UniProtKB-UniRule"/>
</dbReference>
<comment type="subcellular location">
    <subcellularLocation>
        <location evidence="1 9">Cell membrane</location>
        <topology evidence="1 9">Multi-pass membrane protein</topology>
    </subcellularLocation>
</comment>
<evidence type="ECO:0000313" key="14">
    <source>
        <dbReference type="Proteomes" id="UP000177932"/>
    </source>
</evidence>
<comment type="function">
    <text evidence="9">Part of the Sec protein translocase complex. Interacts with the SecYEG preprotein conducting channel. SecDF uses the proton motive force (PMF) to complete protein translocation after the ATP-dependent function of SecA.</text>
</comment>
<keyword evidence="3 9" id="KW-1003">Cell membrane</keyword>
<evidence type="ECO:0000259" key="10">
    <source>
        <dbReference type="Pfam" id="PF02355"/>
    </source>
</evidence>
<evidence type="ECO:0000256" key="1">
    <source>
        <dbReference type="ARBA" id="ARBA00004651"/>
    </source>
</evidence>
<evidence type="ECO:0000259" key="12">
    <source>
        <dbReference type="Pfam" id="PF22599"/>
    </source>
</evidence>
<dbReference type="InterPro" id="IPR048631">
    <property type="entry name" value="SecD_1st"/>
</dbReference>
<keyword evidence="6 9" id="KW-1133">Transmembrane helix</keyword>
<dbReference type="SUPFAM" id="SSF82866">
    <property type="entry name" value="Multidrug efflux transporter AcrB transmembrane domain"/>
    <property type="match status" value="1"/>
</dbReference>
<proteinExistence type="inferred from homology"/>
<dbReference type="EMBL" id="MHOD01000012">
    <property type="protein sequence ID" value="OGZ58276.1"/>
    <property type="molecule type" value="Genomic_DNA"/>
</dbReference>
<dbReference type="Gene3D" id="1.20.1640.10">
    <property type="entry name" value="Multidrug efflux transporter AcrB transmembrane domain"/>
    <property type="match status" value="1"/>
</dbReference>
<dbReference type="InterPro" id="IPR055344">
    <property type="entry name" value="SecD_SecF_C_bact"/>
</dbReference>
<dbReference type="NCBIfam" id="TIGR00916">
    <property type="entry name" value="2A0604s01"/>
    <property type="match status" value="1"/>
</dbReference>
<organism evidence="13 14">
    <name type="scientific">Candidatus Spechtbacteria bacterium RIFCSPHIGHO2_01_FULL_43_30</name>
    <dbReference type="NCBI Taxonomy" id="1802158"/>
    <lineage>
        <taxon>Bacteria</taxon>
        <taxon>Candidatus Spechtiibacteriota</taxon>
    </lineage>
</organism>
<dbReference type="GO" id="GO:0006605">
    <property type="term" value="P:protein targeting"/>
    <property type="evidence" value="ECO:0007669"/>
    <property type="project" value="UniProtKB-UniRule"/>
</dbReference>
<accession>A0A1G2H718</accession>
<feature type="transmembrane region" description="Helical" evidence="9">
    <location>
        <begin position="476"/>
        <end position="499"/>
    </location>
</feature>
<evidence type="ECO:0000256" key="4">
    <source>
        <dbReference type="ARBA" id="ARBA00022692"/>
    </source>
</evidence>
<dbReference type="InterPro" id="IPR005791">
    <property type="entry name" value="SecD"/>
</dbReference>
<evidence type="ECO:0000256" key="8">
    <source>
        <dbReference type="ARBA" id="ARBA00023136"/>
    </source>
</evidence>
<dbReference type="InterPro" id="IPR022813">
    <property type="entry name" value="SecD/SecF_arch_bac"/>
</dbReference>
<dbReference type="Pfam" id="PF21760">
    <property type="entry name" value="SecD_1st"/>
    <property type="match status" value="1"/>
</dbReference>
<protein>
    <recommendedName>
        <fullName evidence="9">Protein translocase subunit SecD</fullName>
    </recommendedName>
</protein>
<feature type="transmembrane region" description="Helical" evidence="9">
    <location>
        <begin position="454"/>
        <end position="470"/>
    </location>
</feature>
<evidence type="ECO:0000256" key="3">
    <source>
        <dbReference type="ARBA" id="ARBA00022475"/>
    </source>
</evidence>
<reference evidence="13 14" key="1">
    <citation type="journal article" date="2016" name="Nat. Commun.">
        <title>Thousands of microbial genomes shed light on interconnected biogeochemical processes in an aquifer system.</title>
        <authorList>
            <person name="Anantharaman K."/>
            <person name="Brown C.T."/>
            <person name="Hug L.A."/>
            <person name="Sharon I."/>
            <person name="Castelle C.J."/>
            <person name="Probst A.J."/>
            <person name="Thomas B.C."/>
            <person name="Singh A."/>
            <person name="Wilkins M.J."/>
            <person name="Karaoz U."/>
            <person name="Brodie E.L."/>
            <person name="Williams K.H."/>
            <person name="Hubbard S.S."/>
            <person name="Banfield J.F."/>
        </authorList>
    </citation>
    <scope>NUCLEOTIDE SEQUENCE [LARGE SCALE GENOMIC DNA]</scope>
</reference>
<evidence type="ECO:0000256" key="5">
    <source>
        <dbReference type="ARBA" id="ARBA00022927"/>
    </source>
</evidence>
<evidence type="ECO:0000256" key="7">
    <source>
        <dbReference type="ARBA" id="ARBA00023010"/>
    </source>
</evidence>
<feature type="domain" description="SecDF P1 head subdomain" evidence="12">
    <location>
        <begin position="220"/>
        <end position="314"/>
    </location>
</feature>
<feature type="transmembrane region" description="Helical" evidence="9">
    <location>
        <begin position="360"/>
        <end position="380"/>
    </location>
</feature>
<dbReference type="Gene3D" id="3.30.1360.200">
    <property type="match status" value="1"/>
</dbReference>
<keyword evidence="7 9" id="KW-0811">Translocation</keyword>
<evidence type="ECO:0000313" key="13">
    <source>
        <dbReference type="EMBL" id="OGZ58276.1"/>
    </source>
</evidence>
<feature type="domain" description="Protein translocase subunit SecDF P1" evidence="11">
    <location>
        <begin position="112"/>
        <end position="169"/>
    </location>
</feature>
<dbReference type="PANTHER" id="PTHR30081:SF1">
    <property type="entry name" value="PROTEIN TRANSLOCASE SUBUNIT SECD"/>
    <property type="match status" value="1"/>
</dbReference>
<evidence type="ECO:0000256" key="9">
    <source>
        <dbReference type="HAMAP-Rule" id="MF_01463"/>
    </source>
</evidence>
<comment type="caution">
    <text evidence="9">Lacks conserved residue(s) required for the propagation of feature annotation.</text>
</comment>
<evidence type="ECO:0000256" key="6">
    <source>
        <dbReference type="ARBA" id="ARBA00022989"/>
    </source>
</evidence>
<sequence length="516" mass="57109">MWPKQTRRRYRTVLGAVFLVSFLALNIDHPKYWNSFADFLNPKLEAVDMPEQIRRLDKWYALKRADDFLNIPYFWDLPFSKGLDLEGGIHLIYKADLSGRPESEHSEAMTGLRDIIERRVNVFGLREPQIFVQESNGEYRLIAELAGVRDFGQAINIIGSAPFLEFKTQKSASEQIMSLRKMFSEASLDGELLEVCKNPSAELIGIFVTSYGEDPCFESTGLTGQYLKSSSLNFDASTNQPVVNLELNDEGAKLFSKITEENVEKPLAIYLDGVPRSSPIVREKIETGRAQISGFNVEQAKSVTRDLNAGALPVKIDLISQQNIGASLGEDSINKSVKAGIVGLLSIAIFMIALYRLSGLVAVVSLLAYTVLFLAVIKLVPVTLTLPGMAGFILSIGMAVDANVLVFERLREEMKGGANKASAKSGGESRDGVQDFGFTLSRAYSRAWPSIRDGNISTILTCAILFWFSTSFIKGFALTLGIGLVISMFSSMIVSKYLMRLLGEGKLGSRRNMWIR</sequence>
<gene>
    <name evidence="9" type="primary">secD</name>
    <name evidence="13" type="ORF">A2827_02255</name>
</gene>
<dbReference type="PANTHER" id="PTHR30081">
    <property type="entry name" value="PROTEIN-EXPORT MEMBRANE PROTEIN SEC"/>
    <property type="match status" value="1"/>
</dbReference>
<keyword evidence="5 9" id="KW-0653">Protein transport</keyword>
<dbReference type="Gene3D" id="3.30.70.3220">
    <property type="match status" value="1"/>
</dbReference>
<dbReference type="Proteomes" id="UP000177932">
    <property type="component" value="Unassembled WGS sequence"/>
</dbReference>
<dbReference type="InterPro" id="IPR048634">
    <property type="entry name" value="SecD_SecF_C"/>
</dbReference>
<dbReference type="HAMAP" id="MF_01463_B">
    <property type="entry name" value="SecD_B"/>
    <property type="match status" value="1"/>
</dbReference>